<keyword evidence="8" id="KW-1185">Reference proteome</keyword>
<dbReference type="Pfam" id="PF13854">
    <property type="entry name" value="Kelch_HCF"/>
    <property type="match status" value="1"/>
</dbReference>
<organism evidence="7 8">
    <name type="scientific">Anisodus tanguticus</name>
    <dbReference type="NCBI Taxonomy" id="243964"/>
    <lineage>
        <taxon>Eukaryota</taxon>
        <taxon>Viridiplantae</taxon>
        <taxon>Streptophyta</taxon>
        <taxon>Embryophyta</taxon>
        <taxon>Tracheophyta</taxon>
        <taxon>Spermatophyta</taxon>
        <taxon>Magnoliopsida</taxon>
        <taxon>eudicotyledons</taxon>
        <taxon>Gunneridae</taxon>
        <taxon>Pentapetalae</taxon>
        <taxon>asterids</taxon>
        <taxon>lamiids</taxon>
        <taxon>Solanales</taxon>
        <taxon>Solanaceae</taxon>
        <taxon>Solanoideae</taxon>
        <taxon>Hyoscyameae</taxon>
        <taxon>Anisodus</taxon>
    </lineage>
</organism>
<feature type="region of interest" description="Disordered" evidence="5">
    <location>
        <begin position="671"/>
        <end position="790"/>
    </location>
</feature>
<dbReference type="InterPro" id="IPR059124">
    <property type="entry name" value="Kelch_HCF"/>
</dbReference>
<dbReference type="InterPro" id="IPR043536">
    <property type="entry name" value="HCF1/2"/>
</dbReference>
<feature type="domain" description="Fibronectin type-III" evidence="6">
    <location>
        <begin position="945"/>
        <end position="1039"/>
    </location>
</feature>
<dbReference type="AlphaFoldDB" id="A0AAE1QN82"/>
<dbReference type="GO" id="GO:0006338">
    <property type="term" value="P:chromatin remodeling"/>
    <property type="evidence" value="ECO:0007669"/>
    <property type="project" value="TreeGrafter"/>
</dbReference>
<gene>
    <name evidence="7" type="ORF">RND71_043442</name>
</gene>
<dbReference type="PANTHER" id="PTHR46003">
    <property type="entry name" value="HOST CELL FACTOR"/>
    <property type="match status" value="1"/>
</dbReference>
<evidence type="ECO:0000256" key="4">
    <source>
        <dbReference type="ARBA" id="ARBA00023242"/>
    </source>
</evidence>
<dbReference type="PANTHER" id="PTHR46003:SF1">
    <property type="entry name" value="HOST CELL FACTOR"/>
    <property type="match status" value="1"/>
</dbReference>
<feature type="compositionally biased region" description="Low complexity" evidence="5">
    <location>
        <begin position="862"/>
        <end position="876"/>
    </location>
</feature>
<dbReference type="Gene3D" id="2.120.10.80">
    <property type="entry name" value="Kelch-type beta propeller"/>
    <property type="match status" value="1"/>
</dbReference>
<dbReference type="Gene3D" id="2.60.40.10">
    <property type="entry name" value="Immunoglobulins"/>
    <property type="match status" value="2"/>
</dbReference>
<dbReference type="SUPFAM" id="SSF117281">
    <property type="entry name" value="Kelch motif"/>
    <property type="match status" value="1"/>
</dbReference>
<dbReference type="GO" id="GO:0003713">
    <property type="term" value="F:transcription coactivator activity"/>
    <property type="evidence" value="ECO:0007669"/>
    <property type="project" value="TreeGrafter"/>
</dbReference>
<dbReference type="InterPro" id="IPR036116">
    <property type="entry name" value="FN3_sf"/>
</dbReference>
<feature type="compositionally biased region" description="Low complexity" evidence="5">
    <location>
        <begin position="684"/>
        <end position="695"/>
    </location>
</feature>
<dbReference type="InterPro" id="IPR013783">
    <property type="entry name" value="Ig-like_fold"/>
</dbReference>
<evidence type="ECO:0000256" key="2">
    <source>
        <dbReference type="ARBA" id="ARBA00022441"/>
    </source>
</evidence>
<dbReference type="EMBL" id="JAVYJV010000102">
    <property type="protein sequence ID" value="KAK4336696.1"/>
    <property type="molecule type" value="Genomic_DNA"/>
</dbReference>
<dbReference type="InterPro" id="IPR003961">
    <property type="entry name" value="FN3_dom"/>
</dbReference>
<name>A0AAE1QN82_9SOLA</name>
<keyword evidence="2" id="KW-0880">Kelch repeat</keyword>
<proteinExistence type="predicted"/>
<evidence type="ECO:0000313" key="8">
    <source>
        <dbReference type="Proteomes" id="UP001291623"/>
    </source>
</evidence>
<dbReference type="GO" id="GO:0035097">
    <property type="term" value="C:histone methyltransferase complex"/>
    <property type="evidence" value="ECO:0007669"/>
    <property type="project" value="TreeGrafter"/>
</dbReference>
<dbReference type="SUPFAM" id="SSF49265">
    <property type="entry name" value="Fibronectin type III"/>
    <property type="match status" value="1"/>
</dbReference>
<feature type="region of interest" description="Disordered" evidence="5">
    <location>
        <begin position="862"/>
        <end position="898"/>
    </location>
</feature>
<sequence length="1134" mass="121354">MYLQVVLHTVSYATHHGYLFLEWDCPQTKGTPPPPRESHTAVAYTPPDNNVNSMNDGLNGSNNGTPGHEKEWKCTNTLATLNLDTMCWDLLTNELFDDSVPRARAGHCAVAIGTRLYIWSGRDGYRKAWNNQVCCKDLWYLETEKPSAPNRCQLIRAATNTLEIGWGAVPSADSYILQIQRYDMPPNTASATNANSEPITTLSKINGQVSMTTKTTAQGLNASSIQQQQVNKINPKIIVQQPQIKVVAQKQGITVIQQNSSTANQQTTVSQTTTTATGQNQTQMSGMAALAAAAAATQKIQAPDTIKASVNTSQGTQIIQLQQATTSTQGGKQQMKIITAPGSNQQTIRLLTPVSANSLSGTGGSGKTQQLMVTSNTGSGTQLMTLVKTAAGQLQLAPATSGTKLSSNATIVKLLPQSVTTSNASGTNIVKTISQISTSSSTSSSTQVQGTTTPSKVIPTIIKSIPTSSNLVTVSKNQTNNLTTAVSNSNTTQTKTIIIPSKPNNVQNTSSVVTSTSMNTTTARIVTNPAGVKMLVFQASPSQQQSQPQQLIVNQGGVQQPFTLQLPNNVVSTSGAKTIKIPASALPKTVSVVGGQHVSVANTSTTMTTASGQKIIQLAPGTQLPQGIRFVTANSTQGTAVIQPTQVRTIGTNQLVSNSSQQPKIVLFPQTSTSSTTSNLRHQVVTLPSSTVVSSEAMDTSTSNPNSESKINQLDGPIDEEETNEDNKTETTKDKEDEKTEEKILEDASENSSEKDVTSNSEVKDDTLKDDLKNNEDSNKVSKTDQLDLESKPQQLLLSVEMPGLEPPAQMCADDPEPMPSLSVTSILPVTNTLTSISSVSTTSTSNSTTQESNNDPLSTLASAAVSSQSQQLSESTIKKAEATSLSQSNDSNESKPVISVSAVTATETITKTIKIESDSVQNQLSDKQQEITKKINFQQSSNLNTNNVTVQQLTKKNQWYDVNVFKSNTCVVSHYYLTSENYDSNVTAEDEEFKIPNYNSLIKVDLEPGTAYKLRVAAVNACGRGPWSEVSAFKTCLPGYPGAPSAIKITKNVDGANLSWEPPQFTSGNITEYSVYLAIRNNQGNLNVSNTHLQQAHIDMITKPAIIFRIAAKNEKGASGLIKSNKRQPQPDK</sequence>
<feature type="compositionally biased region" description="Basic and acidic residues" evidence="5">
    <location>
        <begin position="725"/>
        <end position="790"/>
    </location>
</feature>
<protein>
    <recommendedName>
        <fullName evidence="6">Fibronectin type-III domain-containing protein</fullName>
    </recommendedName>
</protein>
<accession>A0AAE1QN82</accession>
<dbReference type="CDD" id="cd00063">
    <property type="entry name" value="FN3"/>
    <property type="match status" value="2"/>
</dbReference>
<evidence type="ECO:0000313" key="7">
    <source>
        <dbReference type="EMBL" id="KAK4336696.1"/>
    </source>
</evidence>
<dbReference type="Gene3D" id="6.10.250.2590">
    <property type="match status" value="1"/>
</dbReference>
<comment type="subcellular location">
    <subcellularLocation>
        <location evidence="1">Nucleus</location>
    </subcellularLocation>
</comment>
<dbReference type="Proteomes" id="UP001291623">
    <property type="component" value="Unassembled WGS sequence"/>
</dbReference>
<keyword evidence="3" id="KW-0677">Repeat</keyword>
<dbReference type="PROSITE" id="PS50853">
    <property type="entry name" value="FN3"/>
    <property type="match status" value="1"/>
</dbReference>
<feature type="compositionally biased region" description="Polar residues" evidence="5">
    <location>
        <begin position="697"/>
        <end position="712"/>
    </location>
</feature>
<comment type="caution">
    <text evidence="7">The sequence shown here is derived from an EMBL/GenBank/DDBJ whole genome shotgun (WGS) entry which is preliminary data.</text>
</comment>
<evidence type="ECO:0000256" key="3">
    <source>
        <dbReference type="ARBA" id="ARBA00022737"/>
    </source>
</evidence>
<dbReference type="Pfam" id="PF00041">
    <property type="entry name" value="fn3"/>
    <property type="match status" value="1"/>
</dbReference>
<evidence type="ECO:0000256" key="5">
    <source>
        <dbReference type="SAM" id="MobiDB-lite"/>
    </source>
</evidence>
<keyword evidence="4" id="KW-0539">Nucleus</keyword>
<feature type="compositionally biased region" description="Polar residues" evidence="5">
    <location>
        <begin position="671"/>
        <end position="681"/>
    </location>
</feature>
<evidence type="ECO:0000259" key="6">
    <source>
        <dbReference type="PROSITE" id="PS50853"/>
    </source>
</evidence>
<dbReference type="InterPro" id="IPR015915">
    <property type="entry name" value="Kelch-typ_b-propeller"/>
</dbReference>
<evidence type="ECO:0000256" key="1">
    <source>
        <dbReference type="ARBA" id="ARBA00004123"/>
    </source>
</evidence>
<reference evidence="7" key="1">
    <citation type="submission" date="2023-12" db="EMBL/GenBank/DDBJ databases">
        <title>Genome assembly of Anisodus tanguticus.</title>
        <authorList>
            <person name="Wang Y.-J."/>
        </authorList>
    </citation>
    <scope>NUCLEOTIDE SEQUENCE</scope>
    <source>
        <strain evidence="7">KB-2021</strain>
        <tissue evidence="7">Leaf</tissue>
    </source>
</reference>